<sequence>MSIPDKVTAPATTPQVITTSAVSEHVLQWASDAA</sequence>
<protein>
    <submittedName>
        <fullName evidence="1">Uncharacterized protein</fullName>
    </submittedName>
</protein>
<name>A0A0F9DLD5_9ZZZZ</name>
<comment type="caution">
    <text evidence="1">The sequence shown here is derived from an EMBL/GenBank/DDBJ whole genome shotgun (WGS) entry which is preliminary data.</text>
</comment>
<evidence type="ECO:0000313" key="1">
    <source>
        <dbReference type="EMBL" id="KKL62494.1"/>
    </source>
</evidence>
<gene>
    <name evidence="1" type="ORF">LCGC14_2184660</name>
</gene>
<reference evidence="1" key="1">
    <citation type="journal article" date="2015" name="Nature">
        <title>Complex archaea that bridge the gap between prokaryotes and eukaryotes.</title>
        <authorList>
            <person name="Spang A."/>
            <person name="Saw J.H."/>
            <person name="Jorgensen S.L."/>
            <person name="Zaremba-Niedzwiedzka K."/>
            <person name="Martijn J."/>
            <person name="Lind A.E."/>
            <person name="van Eijk R."/>
            <person name="Schleper C."/>
            <person name="Guy L."/>
            <person name="Ettema T.J."/>
        </authorList>
    </citation>
    <scope>NUCLEOTIDE SEQUENCE</scope>
</reference>
<dbReference type="AlphaFoldDB" id="A0A0F9DLD5"/>
<dbReference type="EMBL" id="LAZR01028472">
    <property type="protein sequence ID" value="KKL62494.1"/>
    <property type="molecule type" value="Genomic_DNA"/>
</dbReference>
<organism evidence="1">
    <name type="scientific">marine sediment metagenome</name>
    <dbReference type="NCBI Taxonomy" id="412755"/>
    <lineage>
        <taxon>unclassified sequences</taxon>
        <taxon>metagenomes</taxon>
        <taxon>ecological metagenomes</taxon>
    </lineage>
</organism>
<proteinExistence type="predicted"/>
<accession>A0A0F9DLD5</accession>
<feature type="non-terminal residue" evidence="1">
    <location>
        <position position="34"/>
    </location>
</feature>